<feature type="domain" description="TIR" evidence="1">
    <location>
        <begin position="508"/>
        <end position="642"/>
    </location>
</feature>
<dbReference type="InterPro" id="IPR016024">
    <property type="entry name" value="ARM-type_fold"/>
</dbReference>
<dbReference type="PANTHER" id="PTHR46270">
    <property type="entry name" value="ARMADILLO-TYPE FOLD-RELATED"/>
    <property type="match status" value="1"/>
</dbReference>
<dbReference type="Gene3D" id="1.25.10.10">
    <property type="entry name" value="Leucine-rich Repeat Variant"/>
    <property type="match status" value="1"/>
</dbReference>
<evidence type="ECO:0000313" key="3">
    <source>
        <dbReference type="EMBL" id="CAF3638958.1"/>
    </source>
</evidence>
<dbReference type="InterPro" id="IPR035897">
    <property type="entry name" value="Toll_tir_struct_dom_sf"/>
</dbReference>
<dbReference type="PROSITE" id="PS50104">
    <property type="entry name" value="TIR"/>
    <property type="match status" value="1"/>
</dbReference>
<organism evidence="2 4">
    <name type="scientific">Didymodactylos carnosus</name>
    <dbReference type="NCBI Taxonomy" id="1234261"/>
    <lineage>
        <taxon>Eukaryota</taxon>
        <taxon>Metazoa</taxon>
        <taxon>Spiralia</taxon>
        <taxon>Gnathifera</taxon>
        <taxon>Rotifera</taxon>
        <taxon>Eurotatoria</taxon>
        <taxon>Bdelloidea</taxon>
        <taxon>Philodinida</taxon>
        <taxon>Philodinidae</taxon>
        <taxon>Didymodactylos</taxon>
    </lineage>
</organism>
<protein>
    <recommendedName>
        <fullName evidence="1">TIR domain-containing protein</fullName>
    </recommendedName>
</protein>
<reference evidence="2" key="1">
    <citation type="submission" date="2021-02" db="EMBL/GenBank/DDBJ databases">
        <authorList>
            <person name="Nowell W R."/>
        </authorList>
    </citation>
    <scope>NUCLEOTIDE SEQUENCE</scope>
</reference>
<accession>A0A8S2DB90</accession>
<dbReference type="Gene3D" id="3.40.50.10140">
    <property type="entry name" value="Toll/interleukin-1 receptor homology (TIR) domain"/>
    <property type="match status" value="1"/>
</dbReference>
<evidence type="ECO:0000259" key="1">
    <source>
        <dbReference type="PROSITE" id="PS50104"/>
    </source>
</evidence>
<evidence type="ECO:0000313" key="4">
    <source>
        <dbReference type="Proteomes" id="UP000677228"/>
    </source>
</evidence>
<dbReference type="SMART" id="SM00255">
    <property type="entry name" value="TIR"/>
    <property type="match status" value="1"/>
</dbReference>
<evidence type="ECO:0000313" key="2">
    <source>
        <dbReference type="EMBL" id="CAF0853812.1"/>
    </source>
</evidence>
<dbReference type="EMBL" id="CAJNOK010002298">
    <property type="protein sequence ID" value="CAF0853812.1"/>
    <property type="molecule type" value="Genomic_DNA"/>
</dbReference>
<dbReference type="Proteomes" id="UP000677228">
    <property type="component" value="Unassembled WGS sequence"/>
</dbReference>
<gene>
    <name evidence="2" type="ORF">OVA965_LOCUS7282</name>
    <name evidence="3" type="ORF">TMI583_LOCUS7278</name>
</gene>
<sequence length="740" mass="85062">MSANANSNQLENCLLGWNKNESPETLCEIIRQLTSFSSQLKKPNQISHEIFSNIITVLTQILNKWLALSEQEIRLFKSITDLLSTMITAIDEQNVAAFKHLLLTKPFIKSISAFLEHILPKLSTVNCDVVEGVSKLLFMLDILQYDRPDITDDENLLTLLDPVMKCICSINYFTILTNLTASTTLTIQEEFLVITCSYYFSRYRGIYAEKLTNKLGDIMLKRFEQVLCQLTQTVSNWNESMMEAVQYISYVLRRFGEFDSTRKRLNGHLKIIDSIMMILNSSHLHHQVLKQEQNVETTLIYTAIWVLSSLENDSELTAYIKANHNTQTFMTLTNAKYKPIQTYAYKILAVVMNEDDIKQSDDPGKITTVFIDFIKQAVDSQFQSSPGGKLTSLLYSLRALVQHDQIKREIVTQEGIHLLIKCATDSKFNVFNIQQRALEIIWSMTFLDSAAIELRDASNHQFISYLKAIISSNSSNVRRHEAAVGIIWKLKNKADFSIATAEKTTSNEEYDIMLSYSHQDKELCYKIHKYLIDKQLRVWLDRDHMYGSTIQAMANAIEKSKCVLLCMSELYKTSPSCQSEAEFAHKTRRPIIPIIMREKYRPDGWLSFIAGSRIYIDYPKLGFQPACDKLIEDIHKQKSSTPLNHQHEPPLPLTSNTSCVQQWSYADVLHFIDGANLSAMKPLLGKVDGQELFELYKMCELNSQQMYESLKTELFTLNNEILPINVYLRFINQLRKEVNG</sequence>
<dbReference type="SUPFAM" id="SSF48371">
    <property type="entry name" value="ARM repeat"/>
    <property type="match status" value="1"/>
</dbReference>
<comment type="caution">
    <text evidence="2">The sequence shown here is derived from an EMBL/GenBank/DDBJ whole genome shotgun (WGS) entry which is preliminary data.</text>
</comment>
<dbReference type="GO" id="GO:0007165">
    <property type="term" value="P:signal transduction"/>
    <property type="evidence" value="ECO:0007669"/>
    <property type="project" value="InterPro"/>
</dbReference>
<dbReference type="PANTHER" id="PTHR46270:SF2">
    <property type="entry name" value="TIR DOMAIN-CONTAINING PROTEIN"/>
    <property type="match status" value="1"/>
</dbReference>
<dbReference type="EMBL" id="CAJOBA010002298">
    <property type="protein sequence ID" value="CAF3638958.1"/>
    <property type="molecule type" value="Genomic_DNA"/>
</dbReference>
<proteinExistence type="predicted"/>
<dbReference type="InterPro" id="IPR011989">
    <property type="entry name" value="ARM-like"/>
</dbReference>
<dbReference type="Pfam" id="PF13676">
    <property type="entry name" value="TIR_2"/>
    <property type="match status" value="1"/>
</dbReference>
<dbReference type="Proteomes" id="UP000682733">
    <property type="component" value="Unassembled WGS sequence"/>
</dbReference>
<name>A0A8S2DB90_9BILA</name>
<dbReference type="SUPFAM" id="SSF52200">
    <property type="entry name" value="Toll/Interleukin receptor TIR domain"/>
    <property type="match status" value="1"/>
</dbReference>
<dbReference type="AlphaFoldDB" id="A0A8S2DB90"/>
<dbReference type="InterPro" id="IPR000157">
    <property type="entry name" value="TIR_dom"/>
</dbReference>